<keyword evidence="19" id="KW-1185">Reference proteome</keyword>
<reference evidence="18" key="1">
    <citation type="submission" date="2023-08" db="EMBL/GenBank/DDBJ databases">
        <authorList>
            <person name="Alioto T."/>
            <person name="Alioto T."/>
            <person name="Gomez Garrido J."/>
        </authorList>
    </citation>
    <scope>NUCLEOTIDE SEQUENCE</scope>
</reference>
<evidence type="ECO:0000256" key="3">
    <source>
        <dbReference type="ARBA" id="ARBA00010617"/>
    </source>
</evidence>
<keyword evidence="11" id="KW-0443">Lipid metabolism</keyword>
<comment type="cofactor">
    <cofactor evidence="1 13 14">
        <name>heme</name>
        <dbReference type="ChEBI" id="CHEBI:30413"/>
    </cofactor>
</comment>
<dbReference type="GO" id="GO:0020037">
    <property type="term" value="F:heme binding"/>
    <property type="evidence" value="ECO:0007669"/>
    <property type="project" value="InterPro"/>
</dbReference>
<name>A0AAV1FQ13_XYRNO</name>
<dbReference type="PANTHER" id="PTHR24306:SF0">
    <property type="entry name" value="7-ALPHA-HYDROXYCHOLEST-4-EN-3-ONE 12-ALPHA-HYDROXYLASE"/>
    <property type="match status" value="1"/>
</dbReference>
<protein>
    <submittedName>
        <fullName evidence="18">-beta-cholestane-3-alpha,7-alpha-diol 12-alpha-hydroxylase-like</fullName>
    </submittedName>
</protein>
<dbReference type="SUPFAM" id="SSF48264">
    <property type="entry name" value="Cytochrome P450"/>
    <property type="match status" value="1"/>
</dbReference>
<evidence type="ECO:0000256" key="12">
    <source>
        <dbReference type="ARBA" id="ARBA00023136"/>
    </source>
</evidence>
<keyword evidence="6 17" id="KW-0812">Transmembrane</keyword>
<keyword evidence="12 13" id="KW-0472">Membrane</keyword>
<comment type="subcellular location">
    <subcellularLocation>
        <location evidence="2">Endoplasmic reticulum membrane</location>
        <topology evidence="2">Single-pass membrane protein</topology>
    </subcellularLocation>
</comment>
<dbReference type="InterPro" id="IPR001128">
    <property type="entry name" value="Cyt_P450"/>
</dbReference>
<dbReference type="PANTHER" id="PTHR24306">
    <property type="match status" value="1"/>
</dbReference>
<dbReference type="PRINTS" id="PR00465">
    <property type="entry name" value="EP450IV"/>
</dbReference>
<dbReference type="InterPro" id="IPR002403">
    <property type="entry name" value="Cyt_P450_E_grp-IV"/>
</dbReference>
<evidence type="ECO:0000256" key="5">
    <source>
        <dbReference type="ARBA" id="ARBA00022617"/>
    </source>
</evidence>
<evidence type="ECO:0000256" key="17">
    <source>
        <dbReference type="SAM" id="Phobius"/>
    </source>
</evidence>
<evidence type="ECO:0000256" key="8">
    <source>
        <dbReference type="ARBA" id="ARBA00022824"/>
    </source>
</evidence>
<proteinExistence type="inferred from homology"/>
<evidence type="ECO:0000256" key="6">
    <source>
        <dbReference type="ARBA" id="ARBA00022692"/>
    </source>
</evidence>
<dbReference type="GO" id="GO:0006629">
    <property type="term" value="P:lipid metabolic process"/>
    <property type="evidence" value="ECO:0007669"/>
    <property type="project" value="UniProtKB-KW"/>
</dbReference>
<evidence type="ECO:0000256" key="9">
    <source>
        <dbReference type="ARBA" id="ARBA00022989"/>
    </source>
</evidence>
<keyword evidence="16" id="KW-0560">Oxidoreductase</keyword>
<evidence type="ECO:0000256" key="10">
    <source>
        <dbReference type="ARBA" id="ARBA00023004"/>
    </source>
</evidence>
<feature type="transmembrane region" description="Helical" evidence="17">
    <location>
        <begin position="6"/>
        <end position="25"/>
    </location>
</feature>
<accession>A0AAV1FQ13</accession>
<dbReference type="GO" id="GO:0005506">
    <property type="term" value="F:iron ion binding"/>
    <property type="evidence" value="ECO:0007669"/>
    <property type="project" value="InterPro"/>
</dbReference>
<dbReference type="EMBL" id="OY660872">
    <property type="protein sequence ID" value="CAJ1063547.1"/>
    <property type="molecule type" value="Genomic_DNA"/>
</dbReference>
<evidence type="ECO:0000256" key="2">
    <source>
        <dbReference type="ARBA" id="ARBA00004389"/>
    </source>
</evidence>
<dbReference type="Gene3D" id="1.10.630.10">
    <property type="entry name" value="Cytochrome P450"/>
    <property type="match status" value="1"/>
</dbReference>
<comment type="similarity">
    <text evidence="3 13 16">Belongs to the cytochrome P450 family.</text>
</comment>
<evidence type="ECO:0000256" key="1">
    <source>
        <dbReference type="ARBA" id="ARBA00001971"/>
    </source>
</evidence>
<dbReference type="GO" id="GO:0008397">
    <property type="term" value="F:sterol 12-alpha-hydroxylase activity"/>
    <property type="evidence" value="ECO:0007669"/>
    <property type="project" value="TreeGrafter"/>
</dbReference>
<evidence type="ECO:0000256" key="11">
    <source>
        <dbReference type="ARBA" id="ARBA00023098"/>
    </source>
</evidence>
<keyword evidence="8 13" id="KW-0256">Endoplasmic reticulum</keyword>
<dbReference type="GO" id="GO:0005789">
    <property type="term" value="C:endoplasmic reticulum membrane"/>
    <property type="evidence" value="ECO:0007669"/>
    <property type="project" value="UniProtKB-SubCell"/>
</dbReference>
<evidence type="ECO:0000313" key="18">
    <source>
        <dbReference type="EMBL" id="CAJ1063547.1"/>
    </source>
</evidence>
<dbReference type="PRINTS" id="PR00385">
    <property type="entry name" value="P450"/>
</dbReference>
<evidence type="ECO:0000256" key="15">
    <source>
        <dbReference type="PIRSR" id="PIRSR000047-2"/>
    </source>
</evidence>
<dbReference type="Pfam" id="PF00067">
    <property type="entry name" value="p450"/>
    <property type="match status" value="1"/>
</dbReference>
<evidence type="ECO:0000256" key="14">
    <source>
        <dbReference type="PIRSR" id="PIRSR000047-1"/>
    </source>
</evidence>
<evidence type="ECO:0000256" key="13">
    <source>
        <dbReference type="PIRNR" id="PIRNR000047"/>
    </source>
</evidence>
<dbReference type="PIRSF" id="PIRSF000047">
    <property type="entry name" value="Cytochrome_CYPVIIA1"/>
    <property type="match status" value="1"/>
</dbReference>
<organism evidence="18 19">
    <name type="scientific">Xyrichtys novacula</name>
    <name type="common">Pearly razorfish</name>
    <name type="synonym">Hemipteronotus novacula</name>
    <dbReference type="NCBI Taxonomy" id="13765"/>
    <lineage>
        <taxon>Eukaryota</taxon>
        <taxon>Metazoa</taxon>
        <taxon>Chordata</taxon>
        <taxon>Craniata</taxon>
        <taxon>Vertebrata</taxon>
        <taxon>Euteleostomi</taxon>
        <taxon>Actinopterygii</taxon>
        <taxon>Neopterygii</taxon>
        <taxon>Teleostei</taxon>
        <taxon>Neoteleostei</taxon>
        <taxon>Acanthomorphata</taxon>
        <taxon>Eupercaria</taxon>
        <taxon>Labriformes</taxon>
        <taxon>Labridae</taxon>
        <taxon>Xyrichtys</taxon>
    </lineage>
</organism>
<dbReference type="Proteomes" id="UP001178508">
    <property type="component" value="Chromosome 9"/>
</dbReference>
<keyword evidence="4" id="KW-0444">Lipid biosynthesis</keyword>
<evidence type="ECO:0000256" key="7">
    <source>
        <dbReference type="ARBA" id="ARBA00022723"/>
    </source>
</evidence>
<feature type="binding site" description="axial binding residue" evidence="14">
    <location>
        <position position="450"/>
    </location>
    <ligand>
        <name>heme</name>
        <dbReference type="ChEBI" id="CHEBI:30413"/>
    </ligand>
    <ligandPart>
        <name>Fe</name>
        <dbReference type="ChEBI" id="CHEBI:18248"/>
    </ligandPart>
</feature>
<keyword evidence="5 13" id="KW-0349">Heme</keyword>
<sequence>MTFLLYLLLGLVASLIGGLYLFGVFRQRRPGEPPLDKGPIPWLGHAIEFHRHPVKFLERMKQKHGEIFTVRLAGMYITVLLDPLSLAAFVHESEEKLSLSKFSVKVAERIFGVKISGHEKHSTLINKHLRGDGLEVLTQTMMSNLQDVMLQNICLSLDRKTWIEDNLSVFSIKMIFKASYLSLFGKVSQKSCGSVEKAKEKDLADSQVLFSEYSKFYHLFPKLAVGLLTPWEKMEVEKLKKSLWNALSVQKLKTRDNISRWVLDVEQDHQEMGMKESMIDRHMLILLWVSQSNAGPSAFWLLFFLMKHPEAMSAVKKEVDDILKESGQKVVHGGPLINVTYDMLTKMPILDSALEETLRLTVTLFLFRSVIQDMAFKMADGCEYQIRNGDSMAAFPYIAIHTDPEIYSDPHSFKYNRFLNPDGSKKTTFFKAGKKVKHHSMPWGAGTTMCPGRFFALNELKLFVFLMLVYFDLELMDPEEEIPDVDTSRLGFGVTHPSRDVRFRYRHRV</sequence>
<dbReference type="AlphaFoldDB" id="A0AAV1FQ13"/>
<keyword evidence="9 17" id="KW-1133">Transmembrane helix</keyword>
<evidence type="ECO:0000256" key="16">
    <source>
        <dbReference type="RuleBase" id="RU000461"/>
    </source>
</evidence>
<gene>
    <name evidence="18" type="ORF">XNOV1_A011619</name>
</gene>
<feature type="binding site" evidence="15">
    <location>
        <position position="109"/>
    </location>
    <ligand>
        <name>substrate</name>
    </ligand>
</feature>
<feature type="binding site" evidence="15">
    <location>
        <position position="293"/>
    </location>
    <ligand>
        <name>substrate</name>
    </ligand>
</feature>
<evidence type="ECO:0000256" key="4">
    <source>
        <dbReference type="ARBA" id="ARBA00022516"/>
    </source>
</evidence>
<keyword evidence="16" id="KW-0503">Monooxygenase</keyword>
<evidence type="ECO:0000313" key="19">
    <source>
        <dbReference type="Proteomes" id="UP001178508"/>
    </source>
</evidence>
<keyword evidence="10 13" id="KW-0408">Iron</keyword>
<dbReference type="FunFam" id="1.10.630.10:FF:000025">
    <property type="entry name" value="Prostaglandin I2 (prostacyclin) synthase"/>
    <property type="match status" value="1"/>
</dbReference>
<dbReference type="InterPro" id="IPR024204">
    <property type="entry name" value="Cyt_P450_CYP7A1-type"/>
</dbReference>
<dbReference type="InterPro" id="IPR036396">
    <property type="entry name" value="Cyt_P450_sf"/>
</dbReference>
<keyword evidence="7 13" id="KW-0479">Metal-binding</keyword>
<dbReference type="PROSITE" id="PS00086">
    <property type="entry name" value="CYTOCHROME_P450"/>
    <property type="match status" value="1"/>
</dbReference>
<dbReference type="InterPro" id="IPR017972">
    <property type="entry name" value="Cyt_P450_CS"/>
</dbReference>